<evidence type="ECO:0000256" key="7">
    <source>
        <dbReference type="PROSITE-ProRule" id="PRU00076"/>
    </source>
</evidence>
<dbReference type="Pfam" id="PF08516">
    <property type="entry name" value="ADAM_CR"/>
    <property type="match status" value="1"/>
</dbReference>
<dbReference type="PROSITE" id="PS50214">
    <property type="entry name" value="DISINTEGRIN_2"/>
    <property type="match status" value="1"/>
</dbReference>
<feature type="compositionally biased region" description="Pro residues" evidence="9">
    <location>
        <begin position="959"/>
        <end position="970"/>
    </location>
</feature>
<sequence>MSNVIVSLECDLVFIMSLSEHAERVQCSACLYLFLCGLLCKGDVEMSKGNGPPSVKGAERAPDYEVTYPRWMQTVTPKGYPFGEKHPPEVQVSISAEGQDLLLQLLKNQDLLSPTFQEIWYSPDGTRHTARPNHQDHCFYHGTVDGWRDSSVAVSICSGIRGMVFLNASVGYIIEPLANQRQPWGHTLLRAEKLQLATGTCPHHHGNQSNVEHLRELIGGIAQHHHDNQSNTELPRELIGGMSHSNAGVRERRDISRNMKYVELLLVADYAEFLKRGQNREKVKMTLMEVANYVDKYYKSVGVRVAVTGLEVWSAGDQVGVSENPFTTLGSFLTWRRRQLPHLPNDNAQLITGRAFQGTTIGLAPLKAMCSDYQSGGVNSDHSESVFGVAATLAHELGHNFGMSHDSPGCCQEDPAQGGCIMASATGSPFPRVFNRCNARELQRYLSSGGGKCLFNPPDPARRLGGAQCGNGYLEEGEECDCGQEEECSSPCCHAANCTLKAGAQCAHGVCCNNCKLRGPGEVCRAAAGSCDLPEFCDGIREGCPDNFFLLDGSTCTGGGAYCYTGMCLTLKQQCVSLWGPGASVAPEVCFTEVNRAGDQYGNCGKDLQGNYRSCNDRDALCGKIQCVSASEQPVDTNAVVIPTTVSRGRAAILCKGTHVYQPPIASQGEDTLDPGLVMTGTRCAHNSICFSGECRNVSFLGADECNAKCHGHGVCNNRHHCHCDAGWAPPFCSTPGEGGSVDSGPVVTRGTLLPVLLPLLLCGLVGLAVVAVYWCYKHKLHPLKSPAHHTAPTNRRSSDPNSKGEAVGHANPTFQLRNPEIPNTTTASPRPGYAPSSRNGVVRPTTKPPPIPAYARNTHTMHNTHTPDNTYTIPNTHTAESPHTKHRPHPEPDTGTIHTPKIHNTPPTPHNRQTTHTPANTHISPNTHTPLTIQPSQRPQSPNPQTSVTPPMGTGSPRPRPPTRPPPLCPFRANQQREQVKSKMLQVQESELLSPPSGHPSPTPSAGQSQTLHPSGYASIRFHKDVTEPC</sequence>
<comment type="subcellular location">
    <subcellularLocation>
        <location evidence="1">Membrane</location>
        <topology evidence="1">Single-pass type I membrane protein</topology>
    </subcellularLocation>
</comment>
<evidence type="ECO:0000256" key="8">
    <source>
        <dbReference type="PROSITE-ProRule" id="PRU00276"/>
    </source>
</evidence>
<evidence type="ECO:0000256" key="1">
    <source>
        <dbReference type="ARBA" id="ARBA00004479"/>
    </source>
</evidence>
<dbReference type="InterPro" id="IPR036436">
    <property type="entry name" value="Disintegrin_dom_sf"/>
</dbReference>
<dbReference type="InterPro" id="IPR006586">
    <property type="entry name" value="ADAM_Cys-rich"/>
</dbReference>
<dbReference type="FunFam" id="4.10.70.10:FF:000001">
    <property type="entry name" value="Disintegrin and metalloproteinase domain-containing protein 22"/>
    <property type="match status" value="1"/>
</dbReference>
<feature type="domain" description="Disintegrin" evidence="12">
    <location>
        <begin position="466"/>
        <end position="552"/>
    </location>
</feature>
<feature type="binding site" evidence="8">
    <location>
        <position position="399"/>
    </location>
    <ligand>
        <name>Zn(2+)</name>
        <dbReference type="ChEBI" id="CHEBI:29105"/>
        <note>catalytic</note>
    </ligand>
</feature>
<dbReference type="EMBL" id="JBHFQA010000013">
    <property type="protein sequence ID" value="KAL2089126.1"/>
    <property type="molecule type" value="Genomic_DNA"/>
</dbReference>
<dbReference type="Pfam" id="PF01562">
    <property type="entry name" value="Pep_M12B_propep"/>
    <property type="match status" value="1"/>
</dbReference>
<feature type="domain" description="EGF-like" evidence="11">
    <location>
        <begin position="702"/>
        <end position="734"/>
    </location>
</feature>
<dbReference type="PANTHER" id="PTHR11905">
    <property type="entry name" value="ADAM A DISINTEGRIN AND METALLOPROTEASE DOMAIN"/>
    <property type="match status" value="1"/>
</dbReference>
<dbReference type="PROSITE" id="PS50026">
    <property type="entry name" value="EGF_3"/>
    <property type="match status" value="1"/>
</dbReference>
<keyword evidence="4 10" id="KW-0472">Membrane</keyword>
<evidence type="ECO:0000256" key="3">
    <source>
        <dbReference type="ARBA" id="ARBA00022989"/>
    </source>
</evidence>
<feature type="domain" description="Peptidase M12B" evidence="13">
    <location>
        <begin position="260"/>
        <end position="458"/>
    </location>
</feature>
<dbReference type="InterPro" id="IPR034027">
    <property type="entry name" value="Reprolysin_adamalysin"/>
</dbReference>
<keyword evidence="7" id="KW-0245">EGF-like domain</keyword>
<dbReference type="Gene3D" id="4.10.70.10">
    <property type="entry name" value="Disintegrin domain"/>
    <property type="match status" value="1"/>
</dbReference>
<feature type="disulfide bond" evidence="7">
    <location>
        <begin position="706"/>
        <end position="716"/>
    </location>
</feature>
<dbReference type="SMART" id="SM00608">
    <property type="entry name" value="ACR"/>
    <property type="match status" value="1"/>
</dbReference>
<name>A0ABD1JQI5_9TELE</name>
<protein>
    <recommendedName>
        <fullName evidence="16">Disintegrin and metalloproteinase domain-containing protein 19-like</fullName>
    </recommendedName>
</protein>
<evidence type="ECO:0000259" key="12">
    <source>
        <dbReference type="PROSITE" id="PS50214"/>
    </source>
</evidence>
<dbReference type="SUPFAM" id="SSF57552">
    <property type="entry name" value="Blood coagulation inhibitor (disintegrin)"/>
    <property type="match status" value="1"/>
</dbReference>
<dbReference type="PROSITE" id="PS50215">
    <property type="entry name" value="ADAM_MEPRO"/>
    <property type="match status" value="1"/>
</dbReference>
<accession>A0ABD1JQI5</accession>
<dbReference type="Gene3D" id="2.60.120.260">
    <property type="entry name" value="Galactose-binding domain-like"/>
    <property type="match status" value="1"/>
</dbReference>
<dbReference type="AlphaFoldDB" id="A0ABD1JQI5"/>
<dbReference type="PROSITE" id="PS01186">
    <property type="entry name" value="EGF_2"/>
    <property type="match status" value="1"/>
</dbReference>
<proteinExistence type="predicted"/>
<dbReference type="InterPro" id="IPR002870">
    <property type="entry name" value="Peptidase_M12B_N"/>
</dbReference>
<comment type="caution">
    <text evidence="14">The sequence shown here is derived from an EMBL/GenBank/DDBJ whole genome shotgun (WGS) entry which is preliminary data.</text>
</comment>
<evidence type="ECO:0000313" key="15">
    <source>
        <dbReference type="Proteomes" id="UP001591681"/>
    </source>
</evidence>
<gene>
    <name evidence="14" type="ORF">ACEWY4_016025</name>
</gene>
<dbReference type="Proteomes" id="UP001591681">
    <property type="component" value="Unassembled WGS sequence"/>
</dbReference>
<dbReference type="GO" id="GO:0046872">
    <property type="term" value="F:metal ion binding"/>
    <property type="evidence" value="ECO:0007669"/>
    <property type="project" value="UniProtKB-KW"/>
</dbReference>
<organism evidence="14 15">
    <name type="scientific">Coilia grayii</name>
    <name type="common">Gray's grenadier anchovy</name>
    <dbReference type="NCBI Taxonomy" id="363190"/>
    <lineage>
        <taxon>Eukaryota</taxon>
        <taxon>Metazoa</taxon>
        <taxon>Chordata</taxon>
        <taxon>Craniata</taxon>
        <taxon>Vertebrata</taxon>
        <taxon>Euteleostomi</taxon>
        <taxon>Actinopterygii</taxon>
        <taxon>Neopterygii</taxon>
        <taxon>Teleostei</taxon>
        <taxon>Clupei</taxon>
        <taxon>Clupeiformes</taxon>
        <taxon>Clupeoidei</taxon>
        <taxon>Engraulidae</taxon>
        <taxon>Coilinae</taxon>
        <taxon>Coilia</taxon>
    </lineage>
</organism>
<dbReference type="Pfam" id="PF00200">
    <property type="entry name" value="Disintegrin"/>
    <property type="match status" value="1"/>
</dbReference>
<evidence type="ECO:0000259" key="11">
    <source>
        <dbReference type="PROSITE" id="PS50026"/>
    </source>
</evidence>
<dbReference type="InterPro" id="IPR024079">
    <property type="entry name" value="MetalloPept_cat_dom_sf"/>
</dbReference>
<evidence type="ECO:0000256" key="10">
    <source>
        <dbReference type="SAM" id="Phobius"/>
    </source>
</evidence>
<evidence type="ECO:0000256" key="5">
    <source>
        <dbReference type="ARBA" id="ARBA00023157"/>
    </source>
</evidence>
<evidence type="ECO:0000256" key="4">
    <source>
        <dbReference type="ARBA" id="ARBA00023136"/>
    </source>
</evidence>
<keyword evidence="3 10" id="KW-1133">Transmembrane helix</keyword>
<keyword evidence="5 7" id="KW-1015">Disulfide bond</keyword>
<comment type="caution">
    <text evidence="7">Lacks conserved residue(s) required for the propagation of feature annotation.</text>
</comment>
<evidence type="ECO:0000256" key="9">
    <source>
        <dbReference type="SAM" id="MobiDB-lite"/>
    </source>
</evidence>
<dbReference type="PANTHER" id="PTHR11905:SF19">
    <property type="entry name" value="DISINTEGRIN AND METALLOPROTEINASE DOMAIN-CONTAINING PROTEIN 19"/>
    <property type="match status" value="1"/>
</dbReference>
<feature type="binding site" evidence="8">
    <location>
        <position position="405"/>
    </location>
    <ligand>
        <name>Zn(2+)</name>
        <dbReference type="ChEBI" id="CHEBI:29105"/>
        <note>catalytic</note>
    </ligand>
</feature>
<dbReference type="InterPro" id="IPR018358">
    <property type="entry name" value="Disintegrin_CS"/>
</dbReference>
<feature type="compositionally biased region" description="Polar residues" evidence="9">
    <location>
        <begin position="911"/>
        <end position="934"/>
    </location>
</feature>
<dbReference type="Gene3D" id="3.40.390.10">
    <property type="entry name" value="Collagenase (Catalytic Domain)"/>
    <property type="match status" value="1"/>
</dbReference>
<keyword evidence="15" id="KW-1185">Reference proteome</keyword>
<dbReference type="SUPFAM" id="SSF55486">
    <property type="entry name" value="Metalloproteases ('zincins'), catalytic domain"/>
    <property type="match status" value="1"/>
</dbReference>
<dbReference type="SMART" id="SM00050">
    <property type="entry name" value="DISIN"/>
    <property type="match status" value="1"/>
</dbReference>
<keyword evidence="2 10" id="KW-0812">Transmembrane</keyword>
<feature type="region of interest" description="Disordered" evidence="9">
    <location>
        <begin position="786"/>
        <end position="1031"/>
    </location>
</feature>
<dbReference type="GO" id="GO:0016020">
    <property type="term" value="C:membrane"/>
    <property type="evidence" value="ECO:0007669"/>
    <property type="project" value="UniProtKB-SubCell"/>
</dbReference>
<dbReference type="CDD" id="cd04269">
    <property type="entry name" value="ZnMc_adamalysin_II_like"/>
    <property type="match status" value="1"/>
</dbReference>
<evidence type="ECO:0008006" key="16">
    <source>
        <dbReference type="Google" id="ProtNLM"/>
    </source>
</evidence>
<feature type="binding site" evidence="8">
    <location>
        <position position="395"/>
    </location>
    <ligand>
        <name>Zn(2+)</name>
        <dbReference type="ChEBI" id="CHEBI:29105"/>
        <note>catalytic</note>
    </ligand>
</feature>
<evidence type="ECO:0000259" key="13">
    <source>
        <dbReference type="PROSITE" id="PS50215"/>
    </source>
</evidence>
<dbReference type="InterPro" id="IPR001590">
    <property type="entry name" value="Peptidase_M12B"/>
</dbReference>
<keyword evidence="8" id="KW-0862">Zinc</keyword>
<dbReference type="InterPro" id="IPR001762">
    <property type="entry name" value="Disintegrin_dom"/>
</dbReference>
<feature type="compositionally biased region" description="Low complexity" evidence="9">
    <location>
        <begin position="935"/>
        <end position="958"/>
    </location>
</feature>
<evidence type="ECO:0000256" key="6">
    <source>
        <dbReference type="PROSITE-ProRule" id="PRU00068"/>
    </source>
</evidence>
<feature type="transmembrane region" description="Helical" evidence="10">
    <location>
        <begin position="756"/>
        <end position="777"/>
    </location>
</feature>
<evidence type="ECO:0000256" key="2">
    <source>
        <dbReference type="ARBA" id="ARBA00022692"/>
    </source>
</evidence>
<dbReference type="InterPro" id="IPR000742">
    <property type="entry name" value="EGF"/>
</dbReference>
<feature type="disulfide bond" evidence="6">
    <location>
        <begin position="524"/>
        <end position="544"/>
    </location>
</feature>
<dbReference type="Pfam" id="PF01421">
    <property type="entry name" value="Reprolysin"/>
    <property type="match status" value="1"/>
</dbReference>
<feature type="compositionally biased region" description="Polar residues" evidence="9">
    <location>
        <begin position="813"/>
        <end position="829"/>
    </location>
</feature>
<keyword evidence="8" id="KW-0479">Metal-binding</keyword>
<feature type="compositionally biased region" description="Polar residues" evidence="9">
    <location>
        <begin position="792"/>
        <end position="802"/>
    </location>
</feature>
<dbReference type="PROSITE" id="PS00427">
    <property type="entry name" value="DISINTEGRIN_1"/>
    <property type="match status" value="1"/>
</dbReference>
<evidence type="ECO:0000313" key="14">
    <source>
        <dbReference type="EMBL" id="KAL2089126.1"/>
    </source>
</evidence>
<reference evidence="14 15" key="1">
    <citation type="submission" date="2024-09" db="EMBL/GenBank/DDBJ databases">
        <title>A chromosome-level genome assembly of Gray's grenadier anchovy, Coilia grayii.</title>
        <authorList>
            <person name="Fu Z."/>
        </authorList>
    </citation>
    <scope>NUCLEOTIDE SEQUENCE [LARGE SCALE GENOMIC DNA]</scope>
    <source>
        <strain evidence="14">G4</strain>
        <tissue evidence="14">Muscle</tissue>
    </source>
</reference>
<dbReference type="FunFam" id="3.40.390.10:FF:000002">
    <property type="entry name" value="Disintegrin and metalloproteinase domain-containing protein 22"/>
    <property type="match status" value="1"/>
</dbReference>
<feature type="active site" evidence="8">
    <location>
        <position position="396"/>
    </location>
</feature>
<feature type="disulfide bond" evidence="7">
    <location>
        <begin position="724"/>
        <end position="733"/>
    </location>
</feature>
<feature type="compositionally biased region" description="Polar residues" evidence="9">
    <location>
        <begin position="858"/>
        <end position="882"/>
    </location>
</feature>